<comment type="caution">
    <text evidence="1">The sequence shown here is derived from an EMBL/GenBank/DDBJ whole genome shotgun (WGS) entry which is preliminary data.</text>
</comment>
<sequence>MTDFNDCLNHRIAQVAIGEFHAGTFTEAKRLYDEAVSTYGEGFKEAYLLQEQGTDKGISVILWDSEDSMKANVNDAYKSILKKLLPLFVSPPSLRTYEVVSEVRASEAEALEAEASKV</sequence>
<accession>A0ABV0JB44</accession>
<keyword evidence="2" id="KW-1185">Reference proteome</keyword>
<organism evidence="1 2">
    <name type="scientific">Trichocoleus desertorum GB2-A4</name>
    <dbReference type="NCBI Taxonomy" id="2933944"/>
    <lineage>
        <taxon>Bacteria</taxon>
        <taxon>Bacillati</taxon>
        <taxon>Cyanobacteriota</taxon>
        <taxon>Cyanophyceae</taxon>
        <taxon>Leptolyngbyales</taxon>
        <taxon>Trichocoleusaceae</taxon>
        <taxon>Trichocoleus</taxon>
    </lineage>
</organism>
<evidence type="ECO:0000313" key="2">
    <source>
        <dbReference type="Proteomes" id="UP001464891"/>
    </source>
</evidence>
<proteinExistence type="predicted"/>
<evidence type="ECO:0000313" key="1">
    <source>
        <dbReference type="EMBL" id="MEP0818998.1"/>
    </source>
</evidence>
<keyword evidence="1" id="KW-0503">Monooxygenase</keyword>
<gene>
    <name evidence="1" type="ORF">NC998_18020</name>
</gene>
<protein>
    <submittedName>
        <fullName evidence="1">Antibiotic biosynthesis monooxygenase</fullName>
    </submittedName>
</protein>
<dbReference type="Proteomes" id="UP001464891">
    <property type="component" value="Unassembled WGS sequence"/>
</dbReference>
<dbReference type="InterPro" id="IPR011008">
    <property type="entry name" value="Dimeric_a/b-barrel"/>
</dbReference>
<dbReference type="RefSeq" id="WP_190437719.1">
    <property type="nucleotide sequence ID" value="NZ_JAMPKM010000011.1"/>
</dbReference>
<name>A0ABV0JB44_9CYAN</name>
<reference evidence="1 2" key="1">
    <citation type="submission" date="2022-04" db="EMBL/GenBank/DDBJ databases">
        <title>Positive selection, recombination, and allopatry shape intraspecific diversity of widespread and dominant cyanobacteria.</title>
        <authorList>
            <person name="Wei J."/>
            <person name="Shu W."/>
            <person name="Hu C."/>
        </authorList>
    </citation>
    <scope>NUCLEOTIDE SEQUENCE [LARGE SCALE GENOMIC DNA]</scope>
    <source>
        <strain evidence="1 2">GB2-A4</strain>
    </source>
</reference>
<dbReference type="EMBL" id="JAMPKM010000011">
    <property type="protein sequence ID" value="MEP0818998.1"/>
    <property type="molecule type" value="Genomic_DNA"/>
</dbReference>
<dbReference type="SUPFAM" id="SSF54909">
    <property type="entry name" value="Dimeric alpha+beta barrel"/>
    <property type="match status" value="1"/>
</dbReference>
<dbReference type="GO" id="GO:0004497">
    <property type="term" value="F:monooxygenase activity"/>
    <property type="evidence" value="ECO:0007669"/>
    <property type="project" value="UniProtKB-KW"/>
</dbReference>
<keyword evidence="1" id="KW-0560">Oxidoreductase</keyword>